<sequence length="255" mass="27930">MVRCVRCLIERRLADGGSDSSALETVHGETDDAKDVEVDVQLASPQLERCVFCHAADGTQYVPLHFQMGSESASLPYELSLAAHCACGRCWADWERRRYRTKPTVPCPVCQRSVDVGRGYALDGVHCEPCLKELLRRKLPVPPLRKTCRCCGCACVFPLLVLVFVLIASTTFTFALTILMSAVEGELTKNLDAMEPGVLDALLPAAVDEILCPALTLLDVTSGDPLTRMAMSVGSRLCERSGKRKRPRPKPRVAP</sequence>
<evidence type="ECO:0000256" key="1">
    <source>
        <dbReference type="SAM" id="MobiDB-lite"/>
    </source>
</evidence>
<evidence type="ECO:0000256" key="2">
    <source>
        <dbReference type="SAM" id="Phobius"/>
    </source>
</evidence>
<protein>
    <submittedName>
        <fullName evidence="3">Uncharacterized protein</fullName>
    </submittedName>
</protein>
<evidence type="ECO:0000313" key="3">
    <source>
        <dbReference type="EMBL" id="CAD8860921.1"/>
    </source>
</evidence>
<keyword evidence="2" id="KW-0812">Transmembrane</keyword>
<proteinExistence type="predicted"/>
<feature type="compositionally biased region" description="Basic residues" evidence="1">
    <location>
        <begin position="242"/>
        <end position="255"/>
    </location>
</feature>
<dbReference type="EMBL" id="HBFQ01049473">
    <property type="protein sequence ID" value="CAD8860921.1"/>
    <property type="molecule type" value="Transcribed_RNA"/>
</dbReference>
<gene>
    <name evidence="3" type="ORF">NSCI0253_LOCUS35276</name>
</gene>
<dbReference type="AlphaFoldDB" id="A0A7S1AP96"/>
<reference evidence="3" key="1">
    <citation type="submission" date="2021-01" db="EMBL/GenBank/DDBJ databases">
        <authorList>
            <person name="Corre E."/>
            <person name="Pelletier E."/>
            <person name="Niang G."/>
            <person name="Scheremetjew M."/>
            <person name="Finn R."/>
            <person name="Kale V."/>
            <person name="Holt S."/>
            <person name="Cochrane G."/>
            <person name="Meng A."/>
            <person name="Brown T."/>
            <person name="Cohen L."/>
        </authorList>
    </citation>
    <scope>NUCLEOTIDE SEQUENCE</scope>
</reference>
<name>A0A7S1AP96_NOCSC</name>
<keyword evidence="2" id="KW-1133">Transmembrane helix</keyword>
<accession>A0A7S1AP96</accession>
<feature type="transmembrane region" description="Helical" evidence="2">
    <location>
        <begin position="156"/>
        <end position="179"/>
    </location>
</feature>
<keyword evidence="2" id="KW-0472">Membrane</keyword>
<organism evidence="3">
    <name type="scientific">Noctiluca scintillans</name>
    <name type="common">Sea sparkle</name>
    <name type="synonym">Red tide dinoflagellate</name>
    <dbReference type="NCBI Taxonomy" id="2966"/>
    <lineage>
        <taxon>Eukaryota</taxon>
        <taxon>Sar</taxon>
        <taxon>Alveolata</taxon>
        <taxon>Dinophyceae</taxon>
        <taxon>Noctilucales</taxon>
        <taxon>Noctilucaceae</taxon>
        <taxon>Noctiluca</taxon>
    </lineage>
</organism>
<feature type="region of interest" description="Disordered" evidence="1">
    <location>
        <begin position="235"/>
        <end position="255"/>
    </location>
</feature>